<dbReference type="Proteomes" id="UP001178507">
    <property type="component" value="Unassembled WGS sequence"/>
</dbReference>
<dbReference type="InterPro" id="IPR011990">
    <property type="entry name" value="TPR-like_helical_dom_sf"/>
</dbReference>
<keyword evidence="1" id="KW-0677">Repeat</keyword>
<reference evidence="2" key="1">
    <citation type="submission" date="2023-08" db="EMBL/GenBank/DDBJ databases">
        <authorList>
            <person name="Chen Y."/>
            <person name="Shah S."/>
            <person name="Dougan E. K."/>
            <person name="Thang M."/>
            <person name="Chan C."/>
        </authorList>
    </citation>
    <scope>NUCLEOTIDE SEQUENCE</scope>
</reference>
<evidence type="ECO:0000313" key="3">
    <source>
        <dbReference type="Proteomes" id="UP001178507"/>
    </source>
</evidence>
<accession>A0AA36MLH6</accession>
<evidence type="ECO:0008006" key="4">
    <source>
        <dbReference type="Google" id="ProtNLM"/>
    </source>
</evidence>
<organism evidence="2 3">
    <name type="scientific">Effrenium voratum</name>
    <dbReference type="NCBI Taxonomy" id="2562239"/>
    <lineage>
        <taxon>Eukaryota</taxon>
        <taxon>Sar</taxon>
        <taxon>Alveolata</taxon>
        <taxon>Dinophyceae</taxon>
        <taxon>Suessiales</taxon>
        <taxon>Symbiodiniaceae</taxon>
        <taxon>Effrenium</taxon>
    </lineage>
</organism>
<gene>
    <name evidence="2" type="ORF">EVOR1521_LOCUS5893</name>
</gene>
<comment type="caution">
    <text evidence="2">The sequence shown here is derived from an EMBL/GenBank/DDBJ whole genome shotgun (WGS) entry which is preliminary data.</text>
</comment>
<sequence>MGRRLRARAASRSKKFWLQQQLREGQTASSQLQIAHALAQLRKGGFLASPQENAVAIHALGRVGWWQDALALLSARAEGNTESTSMCNAALGALETAPLRWQRSCMLWAGTKSPDISTRNSVTTALRGALLWEQSLSFSAASAAASCRIREGERGAASKSENIVCYNILLAAADAVRCSWRRTIEHLRAFAVAEKDVVSLNSALSALGSKAQWKTCCGVICAACSSRVDLDCIAINTAIATVGRWPLGMETMWAARRGQIRPDAASFNPIIGAAQVSWNFAMQTFETLRVTSTPSLVSINVFLRAMGDGHWRWECAVQTLEDLQWQGCHKEKLKPDLFTFSSLAFILQGYARWEQALHLAQGCGGGRAAPLASKAPSASSAPMLQAVVAAAELAGCWERTLDLLWWAKARSTETAPSAATAASAMSKSKQWQKALGCTRFSGPLKLMAINSALAAHVRGLQWNVVLSALRAMASSMLQADDFTCTSAITACEKGRWPISLRVLQSIRRLSAEASWPTVNAALSSCGTGRTWRFSMNLLDPLTGDASEESRPGVAATLLALAEEGQWSIAAGLLDKLSARSVKPDIASCGPLLMYCEQAGLVGQENVLLTLGDVGMDAQANLAQLAQMVGKMCEGANVALRLRL</sequence>
<dbReference type="PANTHER" id="PTHR47447:SF17">
    <property type="entry name" value="OS12G0638900 PROTEIN"/>
    <property type="match status" value="1"/>
</dbReference>
<proteinExistence type="predicted"/>
<evidence type="ECO:0000256" key="1">
    <source>
        <dbReference type="ARBA" id="ARBA00022737"/>
    </source>
</evidence>
<dbReference type="EMBL" id="CAUJNA010000435">
    <property type="protein sequence ID" value="CAJ1376964.1"/>
    <property type="molecule type" value="Genomic_DNA"/>
</dbReference>
<dbReference type="PANTHER" id="PTHR47447">
    <property type="entry name" value="OS03G0856100 PROTEIN"/>
    <property type="match status" value="1"/>
</dbReference>
<dbReference type="AlphaFoldDB" id="A0AA36MLH6"/>
<name>A0AA36MLH6_9DINO</name>
<keyword evidence="3" id="KW-1185">Reference proteome</keyword>
<dbReference type="Gene3D" id="1.25.40.10">
    <property type="entry name" value="Tetratricopeptide repeat domain"/>
    <property type="match status" value="2"/>
</dbReference>
<protein>
    <recommendedName>
        <fullName evidence="4">Pentatricopeptide repeat-containing protein, chloroplastic</fullName>
    </recommendedName>
</protein>
<evidence type="ECO:0000313" key="2">
    <source>
        <dbReference type="EMBL" id="CAJ1376964.1"/>
    </source>
</evidence>